<dbReference type="RefSeq" id="XP_011319238.1">
    <property type="nucleotide sequence ID" value="XM_011320936.1"/>
</dbReference>
<accession>A0A098D9N5</accession>
<evidence type="ECO:0000313" key="3">
    <source>
        <dbReference type="EnsemblFungi" id="CEF75664"/>
    </source>
</evidence>
<dbReference type="EnsemblFungi" id="CEF75664">
    <property type="protein sequence ID" value="CEF75664"/>
    <property type="gene ID" value="FGRRES_13733"/>
</dbReference>
<evidence type="ECO:0000313" key="4">
    <source>
        <dbReference type="Proteomes" id="UP000070720"/>
    </source>
</evidence>
<name>I1SA52_GIBZE</name>
<dbReference type="HOGENOM" id="CLU_2291948_0_0_1"/>
<dbReference type="Proteomes" id="UP000070720">
    <property type="component" value="Chromosome 1"/>
</dbReference>
<reference evidence="3 4" key="2">
    <citation type="journal article" date="2010" name="Nature">
        <title>Comparative genomics reveals mobile pathogenicity chromosomes in Fusarium.</title>
        <authorList>
            <person name="Ma L.J."/>
            <person name="van der Does H.C."/>
            <person name="Borkovich K.A."/>
            <person name="Coleman J.J."/>
            <person name="Daboussi M.J."/>
            <person name="Di Pietro A."/>
            <person name="Dufresne M."/>
            <person name="Freitag M."/>
            <person name="Grabherr M."/>
            <person name="Henrissat B."/>
            <person name="Houterman P.M."/>
            <person name="Kang S."/>
            <person name="Shim W.B."/>
            <person name="Woloshuk C."/>
            <person name="Xie X."/>
            <person name="Xu J.R."/>
            <person name="Antoniw J."/>
            <person name="Baker S.E."/>
            <person name="Bluhm B.H."/>
            <person name="Breakspear A."/>
            <person name="Brown D.W."/>
            <person name="Butchko R.A."/>
            <person name="Chapman S."/>
            <person name="Coulson R."/>
            <person name="Coutinho P.M."/>
            <person name="Danchin E.G."/>
            <person name="Diener A."/>
            <person name="Gale L.R."/>
            <person name="Gardiner D.M."/>
            <person name="Goff S."/>
            <person name="Hammond-Kosack K.E."/>
            <person name="Hilburn K."/>
            <person name="Hua-Van A."/>
            <person name="Jonkers W."/>
            <person name="Kazan K."/>
            <person name="Kodira C.D."/>
            <person name="Koehrsen M."/>
            <person name="Kumar L."/>
            <person name="Lee Y.H."/>
            <person name="Li L."/>
            <person name="Manners J.M."/>
            <person name="Miranda-Saavedra D."/>
            <person name="Mukherjee M."/>
            <person name="Park G."/>
            <person name="Park J."/>
            <person name="Park S.Y."/>
            <person name="Proctor R.H."/>
            <person name="Regev A."/>
            <person name="Ruiz-Roldan M.C."/>
            <person name="Sain D."/>
            <person name="Sakthikumar S."/>
            <person name="Sykes S."/>
            <person name="Schwartz D.C."/>
            <person name="Turgeon B.G."/>
            <person name="Wapinski I."/>
            <person name="Yoder O."/>
            <person name="Young S."/>
            <person name="Zeng Q."/>
            <person name="Zhou S."/>
            <person name="Galagan J."/>
            <person name="Cuomo C.A."/>
            <person name="Kistler H.C."/>
            <person name="Rep M."/>
        </authorList>
    </citation>
    <scope>GENOME REANNOTATION</scope>
    <source>
        <strain evidence="4">ATCC MYA-4620 / CBS 123657 / FGSC 9075 / NRRL 31084 / PH-1</strain>
        <strain evidence="3">PH-1 / ATCC MYA-4620 / FGSC 9075 / NRRL 31084</strain>
    </source>
</reference>
<reference evidence="2 4" key="3">
    <citation type="journal article" date="2015" name="BMC Genomics">
        <title>The completed genome sequence of the pathogenic ascomycete fungus Fusarium graminearum.</title>
        <authorList>
            <person name="King R."/>
            <person name="Urban M."/>
            <person name="Hammond-Kosack M.C."/>
            <person name="Hassani-Pak K."/>
            <person name="Hammond-Kosack K.E."/>
        </authorList>
    </citation>
    <scope>NUCLEOTIDE SEQUENCE [LARGE SCALE GENOMIC DNA]</scope>
    <source>
        <strain evidence="4">ATCC MYA-4620 / CBS 123657 / FGSC 9075 / NRRL 31084 / PH-1</strain>
        <strain evidence="2">PH-1</strain>
    </source>
</reference>
<accession>I1SA52</accession>
<gene>
    <name evidence="2" type="ORF">FGRAMPH1_01T07721</name>
</gene>
<dbReference type="KEGG" id="fgr:FGSG_13733"/>
<proteinExistence type="predicted"/>
<sequence length="101" mass="12059">MQNFMSHEFKNEKCSILRFGHVVRRFVHPDFNSKNFGLKPRLWPQYLYAEIRNYHMTDRYDMHPPAVIGPSCRLLRSRSPVSHGDPEKNRHAPKVNHTLHH</sequence>
<protein>
    <submittedName>
        <fullName evidence="2">Chromosome 1, complete genome</fullName>
    </submittedName>
</protein>
<dbReference type="EMBL" id="HG970332">
    <property type="protein sequence ID" value="CEF75664.1"/>
    <property type="molecule type" value="Genomic_DNA"/>
</dbReference>
<dbReference type="VEuPathDB" id="FungiDB:FGRAMPH1_01G07721"/>
<dbReference type="AlphaFoldDB" id="I1SA52"/>
<dbReference type="InParanoid" id="I1SA52"/>
<reference evidence="3 4" key="1">
    <citation type="journal article" date="2007" name="Science">
        <title>The Fusarium graminearum genome reveals a link between localized polymorphism and pathogen specialization.</title>
        <authorList>
            <person name="Cuomo C.A."/>
            <person name="Gueldener U."/>
            <person name="Xu J.-R."/>
            <person name="Trail F."/>
            <person name="Turgeon B.G."/>
            <person name="Di Pietro A."/>
            <person name="Walton J.D."/>
            <person name="Ma L.-J."/>
            <person name="Baker S.E."/>
            <person name="Rep M."/>
            <person name="Adam G."/>
            <person name="Antoniw J."/>
            <person name="Baldwin T."/>
            <person name="Calvo S.E."/>
            <person name="Chang Y.-L."/>
            <person name="DeCaprio D."/>
            <person name="Gale L.R."/>
            <person name="Gnerre S."/>
            <person name="Goswami R.S."/>
            <person name="Hammond-Kosack K."/>
            <person name="Harris L.J."/>
            <person name="Hilburn K."/>
            <person name="Kennell J.C."/>
            <person name="Kroken S."/>
            <person name="Magnuson J.K."/>
            <person name="Mannhaupt G."/>
            <person name="Mauceli E.W."/>
            <person name="Mewes H.-W."/>
            <person name="Mitterbauer R."/>
            <person name="Muehlbauer G."/>
            <person name="Muensterkoetter M."/>
            <person name="Nelson D."/>
            <person name="O'Donnell K."/>
            <person name="Ouellet T."/>
            <person name="Qi W."/>
            <person name="Quesneville H."/>
            <person name="Roncero M.I.G."/>
            <person name="Seong K.-Y."/>
            <person name="Tetko I.V."/>
            <person name="Urban M."/>
            <person name="Waalwijk C."/>
            <person name="Ward T.J."/>
            <person name="Yao J."/>
            <person name="Birren B.W."/>
            <person name="Kistler H.C."/>
        </authorList>
    </citation>
    <scope>NUCLEOTIDE SEQUENCE [LARGE SCALE GENOMIC DNA]</scope>
    <source>
        <strain evidence="4">ATCC MYA-4620 / CBS 123657 / FGSC 9075 / NRRL 31084 / PH-1</strain>
        <strain evidence="3">PH-1 / ATCC MYA-4620 / FGSC 9075 / NRRL 31084</strain>
    </source>
</reference>
<evidence type="ECO:0000313" key="2">
    <source>
        <dbReference type="EMBL" id="CEF75664.1"/>
    </source>
</evidence>
<reference evidence="3" key="4">
    <citation type="submission" date="2017-01" db="UniProtKB">
        <authorList>
            <consortium name="EnsemblFungi"/>
        </authorList>
    </citation>
    <scope>IDENTIFICATION</scope>
    <source>
        <strain evidence="3">PH-1 / ATCC MYA-4620 / FGSC 9075 / NRRL 31084</strain>
    </source>
</reference>
<feature type="compositionally biased region" description="Basic residues" evidence="1">
    <location>
        <begin position="91"/>
        <end position="101"/>
    </location>
</feature>
<evidence type="ECO:0000256" key="1">
    <source>
        <dbReference type="SAM" id="MobiDB-lite"/>
    </source>
</evidence>
<feature type="region of interest" description="Disordered" evidence="1">
    <location>
        <begin position="77"/>
        <end position="101"/>
    </location>
</feature>
<organism evidence="2 4">
    <name type="scientific">Gibberella zeae (strain ATCC MYA-4620 / CBS 123657 / FGSC 9075 / NRRL 31084 / PH-1)</name>
    <name type="common">Wheat head blight fungus</name>
    <name type="synonym">Fusarium graminearum</name>
    <dbReference type="NCBI Taxonomy" id="229533"/>
    <lineage>
        <taxon>Eukaryota</taxon>
        <taxon>Fungi</taxon>
        <taxon>Dikarya</taxon>
        <taxon>Ascomycota</taxon>
        <taxon>Pezizomycotina</taxon>
        <taxon>Sordariomycetes</taxon>
        <taxon>Hypocreomycetidae</taxon>
        <taxon>Hypocreales</taxon>
        <taxon>Nectriaceae</taxon>
        <taxon>Fusarium</taxon>
    </lineage>
</organism>
<keyword evidence="4" id="KW-1185">Reference proteome</keyword>